<dbReference type="AlphaFoldDB" id="A0A378X4Y1"/>
<protein>
    <submittedName>
        <fullName evidence="1">Uncharacterized protein</fullName>
    </submittedName>
</protein>
<dbReference type="Proteomes" id="UP000255082">
    <property type="component" value="Unassembled WGS sequence"/>
</dbReference>
<reference evidence="1 2" key="1">
    <citation type="submission" date="2018-06" db="EMBL/GenBank/DDBJ databases">
        <authorList>
            <consortium name="Pathogen Informatics"/>
            <person name="Doyle S."/>
        </authorList>
    </citation>
    <scope>NUCLEOTIDE SEQUENCE [LARGE SCALE GENOMIC DNA]</scope>
    <source>
        <strain evidence="1 2">NCTC13184</strain>
    </source>
</reference>
<name>A0A378X4Y1_9NOCA</name>
<evidence type="ECO:0000313" key="2">
    <source>
        <dbReference type="Proteomes" id="UP000255082"/>
    </source>
</evidence>
<proteinExistence type="predicted"/>
<sequence length="220" mass="24362">MAPRFSFHADRPAEKVFDHAARYIAYWFARVEDWVAVATGEDVYSREPLFAANTIGPGLLAWQHGKWRDAGMTIDTPRPALLSADLFAAILERVGENVDPPIEWQLVCNACRAHSRGDTRRTILDAATAVEVCLIEQIRLVESTTGEKFEGQRGMQYRSQWLAARHPGYQEHASLDLLRKSRNEGIHAGGIISLDDAASGLRAAIATVGALGRSRDPRAR</sequence>
<organism evidence="1 2">
    <name type="scientific">Nocardia africana</name>
    <dbReference type="NCBI Taxonomy" id="134964"/>
    <lineage>
        <taxon>Bacteria</taxon>
        <taxon>Bacillati</taxon>
        <taxon>Actinomycetota</taxon>
        <taxon>Actinomycetes</taxon>
        <taxon>Mycobacteriales</taxon>
        <taxon>Nocardiaceae</taxon>
        <taxon>Nocardia</taxon>
    </lineage>
</organism>
<accession>A0A378X4Y1</accession>
<gene>
    <name evidence="1" type="ORF">NCTC13184_07201</name>
</gene>
<dbReference type="EMBL" id="UGRU01000001">
    <property type="protein sequence ID" value="SUA48646.1"/>
    <property type="molecule type" value="Genomic_DNA"/>
</dbReference>
<evidence type="ECO:0000313" key="1">
    <source>
        <dbReference type="EMBL" id="SUA48646.1"/>
    </source>
</evidence>